<protein>
    <recommendedName>
        <fullName evidence="3">DUF2459 domain-containing protein</fullName>
    </recommendedName>
</protein>
<evidence type="ECO:0000313" key="1">
    <source>
        <dbReference type="EMBL" id="OWK97318.1"/>
    </source>
</evidence>
<accession>A0A246B7F6</accession>
<dbReference type="Proteomes" id="UP000197587">
    <property type="component" value="Unassembled WGS sequence"/>
</dbReference>
<evidence type="ECO:0000313" key="2">
    <source>
        <dbReference type="Proteomes" id="UP000197587"/>
    </source>
</evidence>
<reference evidence="1 2" key="1">
    <citation type="submission" date="2017-05" db="EMBL/GenBank/DDBJ databases">
        <title>Genome of Chryseobacterium haifense.</title>
        <authorList>
            <person name="Newman J.D."/>
        </authorList>
    </citation>
    <scope>NUCLEOTIDE SEQUENCE [LARGE SCALE GENOMIC DNA]</scope>
    <source>
        <strain evidence="1 2">DSM 19056</strain>
    </source>
</reference>
<sequence length="66" mass="7449">MGLVGLYVLCALLIPYIEIPKKPVTEPEKIEFYILTNGVHSDLVVPLKSAEFDWSKEIPFENTLSV</sequence>
<dbReference type="EMBL" id="JASZ02000031">
    <property type="protein sequence ID" value="OWK97318.1"/>
    <property type="molecule type" value="Genomic_DNA"/>
</dbReference>
<dbReference type="RefSeq" id="WP_088264821.1">
    <property type="nucleotide sequence ID" value="NZ_JASZ02000031.1"/>
</dbReference>
<dbReference type="AlphaFoldDB" id="A0A246B7F6"/>
<proteinExistence type="predicted"/>
<comment type="caution">
    <text evidence="1">The sequence shown here is derived from an EMBL/GenBank/DDBJ whole genome shotgun (WGS) entry which is preliminary data.</text>
</comment>
<name>A0A246B7F6_9FLAO</name>
<evidence type="ECO:0008006" key="3">
    <source>
        <dbReference type="Google" id="ProtNLM"/>
    </source>
</evidence>
<keyword evidence="2" id="KW-1185">Reference proteome</keyword>
<organism evidence="1 2">
    <name type="scientific">Kaistella haifensis DSM 19056</name>
    <dbReference type="NCBI Taxonomy" id="1450526"/>
    <lineage>
        <taxon>Bacteria</taxon>
        <taxon>Pseudomonadati</taxon>
        <taxon>Bacteroidota</taxon>
        <taxon>Flavobacteriia</taxon>
        <taxon>Flavobacteriales</taxon>
        <taxon>Weeksellaceae</taxon>
        <taxon>Chryseobacterium group</taxon>
        <taxon>Kaistella</taxon>
    </lineage>
</organism>
<gene>
    <name evidence="1" type="ORF">AP75_11785</name>
</gene>